<dbReference type="Proteomes" id="UP000230066">
    <property type="component" value="Unassembled WGS sequence"/>
</dbReference>
<accession>A0A4E0QUC3</accession>
<reference evidence="1" key="1">
    <citation type="submission" date="2019-03" db="EMBL/GenBank/DDBJ databases">
        <title>Improved annotation for the trematode Fasciola hepatica.</title>
        <authorList>
            <person name="Choi Y.-J."/>
            <person name="Martin J."/>
            <person name="Mitreva M."/>
        </authorList>
    </citation>
    <scope>NUCLEOTIDE SEQUENCE [LARGE SCALE GENOMIC DNA]</scope>
</reference>
<gene>
    <name evidence="1" type="ORF">D915_010543</name>
</gene>
<name>A0A4E0QUC3_FASHE</name>
<dbReference type="AlphaFoldDB" id="A0A4E0QUC3"/>
<evidence type="ECO:0000313" key="2">
    <source>
        <dbReference type="Proteomes" id="UP000230066"/>
    </source>
</evidence>
<proteinExistence type="predicted"/>
<sequence length="92" mass="10800">MNRPKSVQLKIYIPRRRTIFETSLFIICPKYEGSDKPQCTVKLLRLNNGKQSNVDHTRISNTTEFNLVQQNPVQIDFTNIEPQVKTKHEMQI</sequence>
<protein>
    <submittedName>
        <fullName evidence="1">Uncharacterized protein</fullName>
    </submittedName>
</protein>
<dbReference type="EMBL" id="JXXN02008463">
    <property type="protein sequence ID" value="THD18805.1"/>
    <property type="molecule type" value="Genomic_DNA"/>
</dbReference>
<evidence type="ECO:0000313" key="1">
    <source>
        <dbReference type="EMBL" id="THD18805.1"/>
    </source>
</evidence>
<keyword evidence="2" id="KW-1185">Reference proteome</keyword>
<comment type="caution">
    <text evidence="1">The sequence shown here is derived from an EMBL/GenBank/DDBJ whole genome shotgun (WGS) entry which is preliminary data.</text>
</comment>
<organism evidence="1 2">
    <name type="scientific">Fasciola hepatica</name>
    <name type="common">Liver fluke</name>
    <dbReference type="NCBI Taxonomy" id="6192"/>
    <lineage>
        <taxon>Eukaryota</taxon>
        <taxon>Metazoa</taxon>
        <taxon>Spiralia</taxon>
        <taxon>Lophotrochozoa</taxon>
        <taxon>Platyhelminthes</taxon>
        <taxon>Trematoda</taxon>
        <taxon>Digenea</taxon>
        <taxon>Plagiorchiida</taxon>
        <taxon>Echinostomata</taxon>
        <taxon>Echinostomatoidea</taxon>
        <taxon>Fasciolidae</taxon>
        <taxon>Fasciola</taxon>
    </lineage>
</organism>